<dbReference type="Proteomes" id="UP001152759">
    <property type="component" value="Chromosome 9"/>
</dbReference>
<evidence type="ECO:0000256" key="14">
    <source>
        <dbReference type="ARBA" id="ARBA00030997"/>
    </source>
</evidence>
<evidence type="ECO:0000313" key="22">
    <source>
        <dbReference type="Proteomes" id="UP001152759"/>
    </source>
</evidence>
<evidence type="ECO:0000313" key="21">
    <source>
        <dbReference type="EMBL" id="CAH0395260.1"/>
    </source>
</evidence>
<keyword evidence="22" id="KW-1185">Reference proteome</keyword>
<evidence type="ECO:0000256" key="3">
    <source>
        <dbReference type="ARBA" id="ARBA00009528"/>
    </source>
</evidence>
<gene>
    <name evidence="21" type="ORF">BEMITA_LOCUS13471</name>
</gene>
<comment type="catalytic activity">
    <reaction evidence="1">
        <text>Release of an N-terminal amino acid, Xaa-|-Yaa-, in which Xaa is preferably Leu, but may be other amino acids including Pro although not Arg or Lys, and Yaa may be Pro. Amino acid amides and methyl esters are also readily hydrolyzed, but rates on arylamides are exceedingly low.</text>
        <dbReference type="EC" id="3.4.11.1"/>
    </reaction>
</comment>
<evidence type="ECO:0000256" key="10">
    <source>
        <dbReference type="ARBA" id="ARBA00023511"/>
    </source>
</evidence>
<dbReference type="Pfam" id="PF00883">
    <property type="entry name" value="Peptidase_M17"/>
    <property type="match status" value="1"/>
</dbReference>
<comment type="function">
    <text evidence="17">Cytosolic metallopeptidase that catalyzes the removal of unsubstituted N-terminal hydrophobic amino acids from various peptides. The presence of Zn(2+) ions is essential for the peptidase activity, and the association with other cofactors can modulate the substrate spectificity of the enzyme. For instance, in the presence of Mn(2+), it displays a specific Cys-Gly hydrolyzing activity of Cys-Gly-S-conjugates. Involved in the metabolism of glutathione and in the degradation of glutathione S-conjugates, which may play a role in the control of the cell redox status.</text>
</comment>
<organism evidence="21 22">
    <name type="scientific">Bemisia tabaci</name>
    <name type="common">Sweetpotato whitefly</name>
    <name type="synonym">Aleurodes tabaci</name>
    <dbReference type="NCBI Taxonomy" id="7038"/>
    <lineage>
        <taxon>Eukaryota</taxon>
        <taxon>Metazoa</taxon>
        <taxon>Ecdysozoa</taxon>
        <taxon>Arthropoda</taxon>
        <taxon>Hexapoda</taxon>
        <taxon>Insecta</taxon>
        <taxon>Pterygota</taxon>
        <taxon>Neoptera</taxon>
        <taxon>Paraneoptera</taxon>
        <taxon>Hemiptera</taxon>
        <taxon>Sternorrhyncha</taxon>
        <taxon>Aleyrodoidea</taxon>
        <taxon>Aleyrodidae</taxon>
        <taxon>Aleyrodinae</taxon>
        <taxon>Bemisia</taxon>
    </lineage>
</organism>
<evidence type="ECO:0000256" key="2">
    <source>
        <dbReference type="ARBA" id="ARBA00001585"/>
    </source>
</evidence>
<dbReference type="GO" id="GO:0006508">
    <property type="term" value="P:proteolysis"/>
    <property type="evidence" value="ECO:0007669"/>
    <property type="project" value="UniProtKB-KW"/>
</dbReference>
<dbReference type="PANTHER" id="PTHR11963:SF23">
    <property type="entry name" value="CYTOSOL AMINOPEPTIDASE"/>
    <property type="match status" value="1"/>
</dbReference>
<dbReference type="GO" id="GO:0005737">
    <property type="term" value="C:cytoplasm"/>
    <property type="evidence" value="ECO:0007669"/>
    <property type="project" value="InterPro"/>
</dbReference>
<comment type="catalytic activity">
    <reaction evidence="19">
        <text>L-cysteinylglycine + H2O = L-cysteine + glycine</text>
        <dbReference type="Rhea" id="RHEA:28783"/>
        <dbReference type="ChEBI" id="CHEBI:15377"/>
        <dbReference type="ChEBI" id="CHEBI:35235"/>
        <dbReference type="ChEBI" id="CHEBI:57305"/>
        <dbReference type="ChEBI" id="CHEBI:61694"/>
    </reaction>
    <physiologicalReaction direction="left-to-right" evidence="19">
        <dbReference type="Rhea" id="RHEA:28784"/>
    </physiologicalReaction>
</comment>
<dbReference type="AlphaFoldDB" id="A0A9P0AMW6"/>
<dbReference type="SUPFAM" id="SSF53187">
    <property type="entry name" value="Zn-dependent exopeptidases"/>
    <property type="match status" value="1"/>
</dbReference>
<dbReference type="Gene3D" id="3.40.630.10">
    <property type="entry name" value="Zn peptidases"/>
    <property type="match status" value="1"/>
</dbReference>
<dbReference type="GO" id="GO:0070006">
    <property type="term" value="F:metalloaminopeptidase activity"/>
    <property type="evidence" value="ECO:0007669"/>
    <property type="project" value="InterPro"/>
</dbReference>
<dbReference type="EMBL" id="OU963870">
    <property type="protein sequence ID" value="CAH0395260.1"/>
    <property type="molecule type" value="Genomic_DNA"/>
</dbReference>
<dbReference type="PANTHER" id="PTHR11963">
    <property type="entry name" value="LEUCINE AMINOPEPTIDASE-RELATED"/>
    <property type="match status" value="1"/>
</dbReference>
<comment type="catalytic activity">
    <reaction evidence="2">
        <text>Release of N-terminal proline from a peptide.</text>
        <dbReference type="EC" id="3.4.11.5"/>
    </reaction>
</comment>
<comment type="similarity">
    <text evidence="3">Belongs to the peptidase M17 family.</text>
</comment>
<dbReference type="PROSITE" id="PS00631">
    <property type="entry name" value="CYTOSOL_AP"/>
    <property type="match status" value="1"/>
</dbReference>
<evidence type="ECO:0000256" key="8">
    <source>
        <dbReference type="ARBA" id="ARBA00022670"/>
    </source>
</evidence>
<evidence type="ECO:0000256" key="13">
    <source>
        <dbReference type="ARBA" id="ARBA00030930"/>
    </source>
</evidence>
<evidence type="ECO:0000256" key="12">
    <source>
        <dbReference type="ARBA" id="ARBA00029605"/>
    </source>
</evidence>
<keyword evidence="8" id="KW-0645">Protease</keyword>
<evidence type="ECO:0000256" key="18">
    <source>
        <dbReference type="ARBA" id="ARBA00047881"/>
    </source>
</evidence>
<evidence type="ECO:0000256" key="4">
    <source>
        <dbReference type="ARBA" id="ARBA00012565"/>
    </source>
</evidence>
<name>A0A9P0AMW6_BEMTA</name>
<evidence type="ECO:0000256" key="1">
    <source>
        <dbReference type="ARBA" id="ARBA00000135"/>
    </source>
</evidence>
<dbReference type="Pfam" id="PF02789">
    <property type="entry name" value="Peptidase_M17_N"/>
    <property type="match status" value="1"/>
</dbReference>
<dbReference type="EC" id="3.4.11.1" evidence="4"/>
<dbReference type="GO" id="GO:0030145">
    <property type="term" value="F:manganese ion binding"/>
    <property type="evidence" value="ECO:0007669"/>
    <property type="project" value="InterPro"/>
</dbReference>
<dbReference type="HAMAP" id="MF_00181">
    <property type="entry name" value="Cytosol_peptidase_M17"/>
    <property type="match status" value="1"/>
</dbReference>
<dbReference type="InterPro" id="IPR011356">
    <property type="entry name" value="Leucine_aapep/pepB"/>
</dbReference>
<dbReference type="PRINTS" id="PR00481">
    <property type="entry name" value="LAMNOPPTDASE"/>
</dbReference>
<keyword evidence="9" id="KW-0378">Hydrolase</keyword>
<evidence type="ECO:0000259" key="20">
    <source>
        <dbReference type="PROSITE" id="PS00631"/>
    </source>
</evidence>
<evidence type="ECO:0000256" key="16">
    <source>
        <dbReference type="ARBA" id="ARBA00033172"/>
    </source>
</evidence>
<keyword evidence="7" id="KW-0031">Aminopeptidase</keyword>
<evidence type="ECO:0000256" key="11">
    <source>
        <dbReference type="ARBA" id="ARBA00023625"/>
    </source>
</evidence>
<feature type="domain" description="Cytosol aminopeptidase" evidence="20">
    <location>
        <begin position="359"/>
        <end position="366"/>
    </location>
</feature>
<dbReference type="InterPro" id="IPR000819">
    <property type="entry name" value="Peptidase_M17_C"/>
</dbReference>
<evidence type="ECO:0000256" key="7">
    <source>
        <dbReference type="ARBA" id="ARBA00022438"/>
    </source>
</evidence>
<evidence type="ECO:0000256" key="5">
    <source>
        <dbReference type="ARBA" id="ARBA00012568"/>
    </source>
</evidence>
<dbReference type="CDD" id="cd00433">
    <property type="entry name" value="Peptidase_M17"/>
    <property type="match status" value="1"/>
</dbReference>
<dbReference type="EC" id="3.4.11.5" evidence="5"/>
<evidence type="ECO:0000256" key="15">
    <source>
        <dbReference type="ARBA" id="ARBA00031564"/>
    </source>
</evidence>
<reference evidence="21" key="1">
    <citation type="submission" date="2021-12" db="EMBL/GenBank/DDBJ databases">
        <authorList>
            <person name="King R."/>
        </authorList>
    </citation>
    <scope>NUCLEOTIDE SEQUENCE</scope>
</reference>
<protein>
    <recommendedName>
        <fullName evidence="6">Cytosol aminopeptidase</fullName>
        <ecNumber evidence="4">3.4.11.1</ecNumber>
        <ecNumber evidence="5">3.4.11.5</ecNumber>
        <ecNumber evidence="11">3.4.13.23</ecNumber>
    </recommendedName>
    <alternativeName>
        <fullName evidence="14">Cysteinylglycine-S-conjugate dipeptidase</fullName>
    </alternativeName>
    <alternativeName>
        <fullName evidence="15">Leucine aminopeptidase 3</fullName>
    </alternativeName>
    <alternativeName>
        <fullName evidence="16">Leucyl aminopeptidase</fullName>
    </alternativeName>
    <alternativeName>
        <fullName evidence="13">Proline aminopeptidase</fullName>
    </alternativeName>
    <alternativeName>
        <fullName evidence="12">Prolyl aminopeptidase</fullName>
    </alternativeName>
</protein>
<dbReference type="InterPro" id="IPR008283">
    <property type="entry name" value="Peptidase_M17_N"/>
</dbReference>
<proteinExistence type="inferred from homology"/>
<comment type="catalytic activity">
    <reaction evidence="10">
        <text>an S-substituted L-cysteinylglycine + H2O = an S-substituted L-cysteine + glycine</text>
        <dbReference type="Rhea" id="RHEA:60444"/>
        <dbReference type="ChEBI" id="CHEBI:15377"/>
        <dbReference type="ChEBI" id="CHEBI:57305"/>
        <dbReference type="ChEBI" id="CHEBI:58717"/>
        <dbReference type="ChEBI" id="CHEBI:143103"/>
        <dbReference type="EC" id="3.4.13.23"/>
    </reaction>
    <physiologicalReaction direction="left-to-right" evidence="10">
        <dbReference type="Rhea" id="RHEA:60445"/>
    </physiologicalReaction>
</comment>
<comment type="catalytic activity">
    <reaction evidence="18">
        <text>S-benzyl-L-cysteinylglycine + H2O = S-benzyl-L-cysteine + glycine</text>
        <dbReference type="Rhea" id="RHEA:62568"/>
        <dbReference type="ChEBI" id="CHEBI:15377"/>
        <dbReference type="ChEBI" id="CHEBI:57305"/>
        <dbReference type="ChEBI" id="CHEBI:145802"/>
        <dbReference type="ChEBI" id="CHEBI:145803"/>
    </reaction>
    <physiologicalReaction direction="left-to-right" evidence="18">
        <dbReference type="Rhea" id="RHEA:62569"/>
    </physiologicalReaction>
</comment>
<dbReference type="SUPFAM" id="SSF52949">
    <property type="entry name" value="Macro domain-like"/>
    <property type="match status" value="1"/>
</dbReference>
<dbReference type="InterPro" id="IPR043472">
    <property type="entry name" value="Macro_dom-like"/>
</dbReference>
<accession>A0A9P0AMW6</accession>
<sequence length="515" mass="55533">MANSVLVRLKPTNLWSVSQTAMRGFAAHVDSYQKGLVLGVYGEEGKDFQLTKATERFNETCNGKLTNHLKNFGASFKKGKVRILYDISDSFGTVALVNVGKAGQSYDEAEERDEGREAVRVASAAGCKSLQDVGVVEVHVESFGDSEAAAEGATLGLWQFQAYKNEKNRKVAPAVKFYEKEDSDQWEKGLIKAEAQNFARMLMDTPGNLMTPTIFSQVVKENLTSEKIKLSIHDQKWAEEKKMGAFLSVTRGSNEPPAFLEISYSGGSSNDKPVVLVGKGVTFDSGGISIKPSASMDEMRADMGGAACVVSTVLAASKLQLPINLTVLTPLCENMPSGHATKPGDIVTAMNGKTIQVDNTDAEGRLILADALCYAASFQPRLTLDIATLTGAMMVAIGGAATGVFTNSSSVWEELRAAGTVTGDRVWRFPLWKHYTSKMTEFPAVDVNNLGKGKGGGACTAAAFLKEFKPDGDWVHMDMAGVMGPLDDSPYLEKGMSGRPTRTLIQFITQLSQKK</sequence>
<evidence type="ECO:0000256" key="19">
    <source>
        <dbReference type="ARBA" id="ARBA00049107"/>
    </source>
</evidence>
<dbReference type="Gene3D" id="3.40.220.10">
    <property type="entry name" value="Leucine Aminopeptidase, subunit E, domain 1"/>
    <property type="match status" value="1"/>
</dbReference>
<evidence type="ECO:0000256" key="9">
    <source>
        <dbReference type="ARBA" id="ARBA00022801"/>
    </source>
</evidence>
<evidence type="ECO:0000256" key="17">
    <source>
        <dbReference type="ARBA" id="ARBA00045966"/>
    </source>
</evidence>
<dbReference type="EC" id="3.4.13.23" evidence="11"/>
<evidence type="ECO:0000256" key="6">
    <source>
        <dbReference type="ARBA" id="ARBA00014190"/>
    </source>
</evidence>
<dbReference type="InterPro" id="IPR023042">
    <property type="entry name" value="Peptidase_M17_leu_NH2_pept"/>
</dbReference>